<organism evidence="3 4">
    <name type="scientific">Streptomyces scopuliridis RB72</name>
    <dbReference type="NCBI Taxonomy" id="1440053"/>
    <lineage>
        <taxon>Bacteria</taxon>
        <taxon>Bacillati</taxon>
        <taxon>Actinomycetota</taxon>
        <taxon>Actinomycetes</taxon>
        <taxon>Kitasatosporales</taxon>
        <taxon>Streptomycetaceae</taxon>
        <taxon>Streptomyces</taxon>
    </lineage>
</organism>
<reference evidence="3 4" key="1">
    <citation type="submission" date="2013-12" db="EMBL/GenBank/DDBJ databases">
        <title>Annotated genome of Streptomyces scopuliridis.</title>
        <authorList>
            <person name="Olson J.B."/>
        </authorList>
    </citation>
    <scope>NUCLEOTIDE SEQUENCE [LARGE SCALE GENOMIC DNA]</scope>
    <source>
        <strain evidence="3 4">RB72</strain>
    </source>
</reference>
<keyword evidence="2" id="KW-0472">Membrane</keyword>
<dbReference type="RefSeq" id="WP_030350370.1">
    <property type="nucleotide sequence ID" value="NZ_AZSP01000125.1"/>
</dbReference>
<protein>
    <recommendedName>
        <fullName evidence="5">Proline rich protein membrane protein</fullName>
    </recommendedName>
</protein>
<dbReference type="PANTHER" id="PTHR42305:SF1">
    <property type="entry name" value="MEMBRANE PROTEIN RV1733C-RELATED"/>
    <property type="match status" value="1"/>
</dbReference>
<keyword evidence="4" id="KW-1185">Reference proteome</keyword>
<evidence type="ECO:0000256" key="1">
    <source>
        <dbReference type="SAM" id="MobiDB-lite"/>
    </source>
</evidence>
<evidence type="ECO:0008006" key="5">
    <source>
        <dbReference type="Google" id="ProtNLM"/>
    </source>
</evidence>
<dbReference type="EMBL" id="AZSP01000125">
    <property type="protein sequence ID" value="PVE11923.1"/>
    <property type="molecule type" value="Genomic_DNA"/>
</dbReference>
<dbReference type="Proteomes" id="UP000245992">
    <property type="component" value="Unassembled WGS sequence"/>
</dbReference>
<keyword evidence="2" id="KW-1133">Transmembrane helix</keyword>
<gene>
    <name evidence="3" type="ORF">Y717_07730</name>
</gene>
<name>A0A2T7T9U6_9ACTN</name>
<evidence type="ECO:0000256" key="2">
    <source>
        <dbReference type="SAM" id="Phobius"/>
    </source>
</evidence>
<dbReference type="OrthoDB" id="5190576at2"/>
<accession>A0A2T7T9U6</accession>
<dbReference type="InterPro" id="IPR039708">
    <property type="entry name" value="MT1774/Rv1733c-like"/>
</dbReference>
<feature type="compositionally biased region" description="Basic residues" evidence="1">
    <location>
        <begin position="9"/>
        <end position="29"/>
    </location>
</feature>
<evidence type="ECO:0000313" key="4">
    <source>
        <dbReference type="Proteomes" id="UP000245992"/>
    </source>
</evidence>
<evidence type="ECO:0000313" key="3">
    <source>
        <dbReference type="EMBL" id="PVE11923.1"/>
    </source>
</evidence>
<sequence>MRTPDPRNPRNHRKRGPGHARAARKHNPLRRPADRLRVLVNVLLIVVLIIGLPLAGWAAGSFTYDHYQGITHSQNVGKHQVTAHLTANARHVVPGAVPGGAVGSAPVTWTDASGTHTGRTVVVEGQKKGSSIRIWVDRSDRITLPPENSSVGVITGVTAGIVAASTAAVLVSGARVGFHRSLDRRLDAQWEKEWAQVEPKWSHRSER</sequence>
<comment type="caution">
    <text evidence="3">The sequence shown here is derived from an EMBL/GenBank/DDBJ whole genome shotgun (WGS) entry which is preliminary data.</text>
</comment>
<dbReference type="PANTHER" id="PTHR42305">
    <property type="entry name" value="MEMBRANE PROTEIN RV1733C-RELATED"/>
    <property type="match status" value="1"/>
</dbReference>
<dbReference type="AlphaFoldDB" id="A0A2T7T9U6"/>
<feature type="region of interest" description="Disordered" evidence="1">
    <location>
        <begin position="1"/>
        <end position="29"/>
    </location>
</feature>
<proteinExistence type="predicted"/>
<feature type="transmembrane region" description="Helical" evidence="2">
    <location>
        <begin position="153"/>
        <end position="178"/>
    </location>
</feature>
<feature type="transmembrane region" description="Helical" evidence="2">
    <location>
        <begin position="38"/>
        <end position="59"/>
    </location>
</feature>
<keyword evidence="2" id="KW-0812">Transmembrane</keyword>
<dbReference type="STRING" id="1440053.GCA_000718095_01195"/>